<keyword evidence="2" id="KW-0813">Transport</keyword>
<reference evidence="9 11" key="1">
    <citation type="submission" date="2017-10" db="EMBL/GenBank/DDBJ databases">
        <title>Complete genome sequence of Collinsella aerofaciens isolated from the gut of a healthy adult Indian.</title>
        <authorList>
            <person name="Bag S."/>
            <person name="Ghosh T.S."/>
            <person name="Das B."/>
        </authorList>
    </citation>
    <scope>NUCLEOTIDE SEQUENCE [LARGE SCALE GENOMIC DNA]</scope>
    <source>
        <strain evidence="11">indica</strain>
        <strain evidence="9">Indica</strain>
    </source>
</reference>
<feature type="domain" description="PTS EIIB type-4" evidence="8">
    <location>
        <begin position="1"/>
        <end position="160"/>
    </location>
</feature>
<reference evidence="10 12" key="2">
    <citation type="submission" date="2019-10" db="EMBL/GenBank/DDBJ databases">
        <authorList>
            <person name="Wolf R A."/>
        </authorList>
    </citation>
    <scope>NUCLEOTIDE SEQUENCE [LARGE SCALE GENOMIC DNA]</scope>
    <source>
        <strain evidence="10">Collinsella_aerofaciens_MC2</strain>
    </source>
</reference>
<evidence type="ECO:0000256" key="3">
    <source>
        <dbReference type="ARBA" id="ARBA00022490"/>
    </source>
</evidence>
<comment type="subcellular location">
    <subcellularLocation>
        <location evidence="1">Cytoplasm</location>
    </subcellularLocation>
</comment>
<dbReference type="PROSITE" id="PS51101">
    <property type="entry name" value="PTS_EIIB_TYPE_4"/>
    <property type="match status" value="1"/>
</dbReference>
<keyword evidence="5 10" id="KW-0808">Transferase</keyword>
<evidence type="ECO:0000256" key="1">
    <source>
        <dbReference type="ARBA" id="ARBA00004496"/>
    </source>
</evidence>
<dbReference type="Pfam" id="PF03830">
    <property type="entry name" value="PTSIIB_sorb"/>
    <property type="match status" value="1"/>
</dbReference>
<sequence length="160" mass="17593">MIQLLRVDHRLLHGQVAVSWVQGLGSNCIFCVGDKVANDPVWKTTLKMGKPAGCKLVIKDMEHAIEAINSGVTDKYKMIICVATIAEAKQLVEGCPQIKSVNLGNTKPKDEKRPDARQVSRQIFLTAAEEADVREMLDRGVEVEIRPLADDPKVDCASVL</sequence>
<dbReference type="Proteomes" id="UP000225608">
    <property type="component" value="Chromosome"/>
</dbReference>
<dbReference type="EMBL" id="CP024160">
    <property type="protein sequence ID" value="ATP54261.1"/>
    <property type="molecule type" value="Genomic_DNA"/>
</dbReference>
<accession>A0A2D1TY33</accession>
<dbReference type="GO" id="GO:0005737">
    <property type="term" value="C:cytoplasm"/>
    <property type="evidence" value="ECO:0007669"/>
    <property type="project" value="UniProtKB-SubCell"/>
</dbReference>
<proteinExistence type="predicted"/>
<dbReference type="Gene3D" id="3.40.35.10">
    <property type="entry name" value="Phosphotransferase system, sorbose subfamily IIB component"/>
    <property type="match status" value="1"/>
</dbReference>
<evidence type="ECO:0000256" key="7">
    <source>
        <dbReference type="ARBA" id="ARBA00022777"/>
    </source>
</evidence>
<evidence type="ECO:0000313" key="12">
    <source>
        <dbReference type="Proteomes" id="UP000361836"/>
    </source>
</evidence>
<organism evidence="9 11">
    <name type="scientific">Collinsella aerofaciens</name>
    <dbReference type="NCBI Taxonomy" id="74426"/>
    <lineage>
        <taxon>Bacteria</taxon>
        <taxon>Bacillati</taxon>
        <taxon>Actinomycetota</taxon>
        <taxon>Coriobacteriia</taxon>
        <taxon>Coriobacteriales</taxon>
        <taxon>Coriobacteriaceae</taxon>
        <taxon>Collinsella</taxon>
    </lineage>
</organism>
<dbReference type="EC" id="2.7.1.-" evidence="10"/>
<evidence type="ECO:0000313" key="10">
    <source>
        <dbReference type="EMBL" id="VWM03864.1"/>
    </source>
</evidence>
<evidence type="ECO:0000259" key="8">
    <source>
        <dbReference type="PROSITE" id="PS51101"/>
    </source>
</evidence>
<keyword evidence="6" id="KW-0598">Phosphotransferase system</keyword>
<dbReference type="SUPFAM" id="SSF52728">
    <property type="entry name" value="PTS IIb component"/>
    <property type="match status" value="1"/>
</dbReference>
<dbReference type="GO" id="GO:0016301">
    <property type="term" value="F:kinase activity"/>
    <property type="evidence" value="ECO:0007669"/>
    <property type="project" value="UniProtKB-KW"/>
</dbReference>
<dbReference type="InterPro" id="IPR036667">
    <property type="entry name" value="PTS_IIB_sorbose-sp_sf"/>
</dbReference>
<evidence type="ECO:0000313" key="11">
    <source>
        <dbReference type="Proteomes" id="UP000225608"/>
    </source>
</evidence>
<keyword evidence="3" id="KW-0963">Cytoplasm</keyword>
<protein>
    <submittedName>
        <fullName evidence="9">PTS mannose/fructose/sorbose transporter subunit IIB</fullName>
    </submittedName>
    <submittedName>
        <fullName evidence="10">Putative phosphotransferase enzyme IIB component</fullName>
        <ecNumber evidence="10">2.7.1.-</ecNumber>
    </submittedName>
</protein>
<dbReference type="InterPro" id="IPR004720">
    <property type="entry name" value="PTS_IIB_sorbose-sp"/>
</dbReference>
<dbReference type="KEGG" id="caer:CSV91_06725"/>
<evidence type="ECO:0000256" key="5">
    <source>
        <dbReference type="ARBA" id="ARBA00022679"/>
    </source>
</evidence>
<dbReference type="GO" id="GO:0009401">
    <property type="term" value="P:phosphoenolpyruvate-dependent sugar phosphotransferase system"/>
    <property type="evidence" value="ECO:0007669"/>
    <property type="project" value="UniProtKB-KW"/>
</dbReference>
<keyword evidence="12" id="KW-1185">Reference proteome</keyword>
<evidence type="ECO:0000256" key="4">
    <source>
        <dbReference type="ARBA" id="ARBA00022597"/>
    </source>
</evidence>
<keyword evidence="4" id="KW-0762">Sugar transport</keyword>
<evidence type="ECO:0000313" key="9">
    <source>
        <dbReference type="EMBL" id="ATP54261.1"/>
    </source>
</evidence>
<evidence type="ECO:0000256" key="6">
    <source>
        <dbReference type="ARBA" id="ARBA00022683"/>
    </source>
</evidence>
<keyword evidence="7" id="KW-0418">Kinase</keyword>
<dbReference type="GO" id="GO:0008982">
    <property type="term" value="F:protein-N(PI)-phosphohistidine-sugar phosphotransferase activity"/>
    <property type="evidence" value="ECO:0007669"/>
    <property type="project" value="InterPro"/>
</dbReference>
<evidence type="ECO:0000256" key="2">
    <source>
        <dbReference type="ARBA" id="ARBA00022448"/>
    </source>
</evidence>
<gene>
    <name evidence="9" type="ORF">CSV91_06725</name>
    <name evidence="10" type="ORF">KCJAJFAP_01369</name>
</gene>
<name>A0A2D1TY33_9ACTN</name>
<dbReference type="AlphaFoldDB" id="A0A2D1TY33"/>
<dbReference type="RefSeq" id="WP_099432286.1">
    <property type="nucleotide sequence ID" value="NZ_CAAKNU010000098.1"/>
</dbReference>
<dbReference type="EMBL" id="CABWIE010000036">
    <property type="protein sequence ID" value="VWM03864.1"/>
    <property type="molecule type" value="Genomic_DNA"/>
</dbReference>
<dbReference type="Proteomes" id="UP000361836">
    <property type="component" value="Unassembled WGS sequence"/>
</dbReference>